<dbReference type="Gene3D" id="1.20.1220.20">
    <property type="entry name" value="Uncharcterised protein PF01724"/>
    <property type="match status" value="1"/>
</dbReference>
<dbReference type="AlphaFoldDB" id="A0A845U5Z8"/>
<name>A0A845U5Z8_9PROT</name>
<dbReference type="Pfam" id="PF01724">
    <property type="entry name" value="DUF29"/>
    <property type="match status" value="1"/>
</dbReference>
<dbReference type="EMBL" id="WNJL01000003">
    <property type="protein sequence ID" value="NDU41241.1"/>
    <property type="molecule type" value="Genomic_DNA"/>
</dbReference>
<reference evidence="1" key="1">
    <citation type="submission" date="2019-11" db="EMBL/GenBank/DDBJ databases">
        <title>Acidithiobacillus ferrianus sp. nov.: a facultatively anaerobic and extremely acidophilic chemolithoautotroph.</title>
        <authorList>
            <person name="Norris P.R."/>
            <person name="Falagan C."/>
            <person name="Moya-Beltran A."/>
            <person name="Castro M."/>
            <person name="Quatrini R."/>
            <person name="Johnson D.B."/>
        </authorList>
    </citation>
    <scope>NUCLEOTIDE SEQUENCE [LARGE SCALE GENOMIC DNA]</scope>
    <source>
        <strain evidence="1">MG</strain>
    </source>
</reference>
<accession>A0A845U5Z8</accession>
<sequence length="83" mass="9336">MATTLQLEQPTTNLYETDFTCFEISGVLKDSPSLRRCIPEMLVDAWARARDEAEEETGIKADTFPEGCPWDVDGKILSGWLPE</sequence>
<proteinExistence type="predicted"/>
<evidence type="ECO:0000313" key="1">
    <source>
        <dbReference type="EMBL" id="NDU41241.1"/>
    </source>
</evidence>
<gene>
    <name evidence="1" type="ORF">GL267_00905</name>
</gene>
<organism evidence="1">
    <name type="scientific">Acidithiobacillus ferrianus</name>
    <dbReference type="NCBI Taxonomy" id="2678518"/>
    <lineage>
        <taxon>Bacteria</taxon>
        <taxon>Pseudomonadati</taxon>
        <taxon>Pseudomonadota</taxon>
        <taxon>Acidithiobacillia</taxon>
        <taxon>Acidithiobacillales</taxon>
        <taxon>Acidithiobacillaceae</taxon>
        <taxon>Acidithiobacillus</taxon>
    </lineage>
</organism>
<protein>
    <submittedName>
        <fullName evidence="1">DUF29 family protein</fullName>
    </submittedName>
</protein>
<comment type="caution">
    <text evidence="1">The sequence shown here is derived from an EMBL/GenBank/DDBJ whole genome shotgun (WGS) entry which is preliminary data.</text>
</comment>
<dbReference type="RefSeq" id="WP_163095623.1">
    <property type="nucleotide sequence ID" value="NZ_CP127523.1"/>
</dbReference>